<organism evidence="2 3">
    <name type="scientific">Coprinellus micaceus</name>
    <name type="common">Glistening ink-cap mushroom</name>
    <name type="synonym">Coprinus micaceus</name>
    <dbReference type="NCBI Taxonomy" id="71717"/>
    <lineage>
        <taxon>Eukaryota</taxon>
        <taxon>Fungi</taxon>
        <taxon>Dikarya</taxon>
        <taxon>Basidiomycota</taxon>
        <taxon>Agaricomycotina</taxon>
        <taxon>Agaricomycetes</taxon>
        <taxon>Agaricomycetidae</taxon>
        <taxon>Agaricales</taxon>
        <taxon>Agaricineae</taxon>
        <taxon>Psathyrellaceae</taxon>
        <taxon>Coprinellus</taxon>
    </lineage>
</organism>
<accession>A0A4Y7TH32</accession>
<dbReference type="EMBL" id="QPFP01000014">
    <property type="protein sequence ID" value="TEB32809.1"/>
    <property type="molecule type" value="Genomic_DNA"/>
</dbReference>
<feature type="compositionally biased region" description="Polar residues" evidence="1">
    <location>
        <begin position="32"/>
        <end position="80"/>
    </location>
</feature>
<keyword evidence="3" id="KW-1185">Reference proteome</keyword>
<dbReference type="Proteomes" id="UP000298030">
    <property type="component" value="Unassembled WGS sequence"/>
</dbReference>
<sequence length="118" mass="12899">MRLVERTASPPEMSRRPGYQPAADAEHEPWFPSSTTLSLGSATESRSSTIQKNQPRSLERSSIVSVGPQDNDNFSYSASDSMPDAQPTKRTPLSGVSIAATWKEDMEKQCRQLSEPGG</sequence>
<dbReference type="AlphaFoldDB" id="A0A4Y7TH32"/>
<gene>
    <name evidence="2" type="ORF">FA13DRAFT_228327</name>
</gene>
<comment type="caution">
    <text evidence="2">The sequence shown here is derived from an EMBL/GenBank/DDBJ whole genome shotgun (WGS) entry which is preliminary data.</text>
</comment>
<reference evidence="2 3" key="1">
    <citation type="journal article" date="2019" name="Nat. Ecol. Evol.">
        <title>Megaphylogeny resolves global patterns of mushroom evolution.</title>
        <authorList>
            <person name="Varga T."/>
            <person name="Krizsan K."/>
            <person name="Foldi C."/>
            <person name="Dima B."/>
            <person name="Sanchez-Garcia M."/>
            <person name="Sanchez-Ramirez S."/>
            <person name="Szollosi G.J."/>
            <person name="Szarkandi J.G."/>
            <person name="Papp V."/>
            <person name="Albert L."/>
            <person name="Andreopoulos W."/>
            <person name="Angelini C."/>
            <person name="Antonin V."/>
            <person name="Barry K.W."/>
            <person name="Bougher N.L."/>
            <person name="Buchanan P."/>
            <person name="Buyck B."/>
            <person name="Bense V."/>
            <person name="Catcheside P."/>
            <person name="Chovatia M."/>
            <person name="Cooper J."/>
            <person name="Damon W."/>
            <person name="Desjardin D."/>
            <person name="Finy P."/>
            <person name="Geml J."/>
            <person name="Haridas S."/>
            <person name="Hughes K."/>
            <person name="Justo A."/>
            <person name="Karasinski D."/>
            <person name="Kautmanova I."/>
            <person name="Kiss B."/>
            <person name="Kocsube S."/>
            <person name="Kotiranta H."/>
            <person name="LaButti K.M."/>
            <person name="Lechner B.E."/>
            <person name="Liimatainen K."/>
            <person name="Lipzen A."/>
            <person name="Lukacs Z."/>
            <person name="Mihaltcheva S."/>
            <person name="Morgado L.N."/>
            <person name="Niskanen T."/>
            <person name="Noordeloos M.E."/>
            <person name="Ohm R.A."/>
            <person name="Ortiz-Santana B."/>
            <person name="Ovrebo C."/>
            <person name="Racz N."/>
            <person name="Riley R."/>
            <person name="Savchenko A."/>
            <person name="Shiryaev A."/>
            <person name="Soop K."/>
            <person name="Spirin V."/>
            <person name="Szebenyi C."/>
            <person name="Tomsovsky M."/>
            <person name="Tulloss R.E."/>
            <person name="Uehling J."/>
            <person name="Grigoriev I.V."/>
            <person name="Vagvolgyi C."/>
            <person name="Papp T."/>
            <person name="Martin F.M."/>
            <person name="Miettinen O."/>
            <person name="Hibbett D.S."/>
            <person name="Nagy L.G."/>
        </authorList>
    </citation>
    <scope>NUCLEOTIDE SEQUENCE [LARGE SCALE GENOMIC DNA]</scope>
    <source>
        <strain evidence="2 3">FP101781</strain>
    </source>
</reference>
<evidence type="ECO:0000256" key="1">
    <source>
        <dbReference type="SAM" id="MobiDB-lite"/>
    </source>
</evidence>
<evidence type="ECO:0000313" key="2">
    <source>
        <dbReference type="EMBL" id="TEB32809.1"/>
    </source>
</evidence>
<feature type="region of interest" description="Disordered" evidence="1">
    <location>
        <begin position="1"/>
        <end position="92"/>
    </location>
</feature>
<name>A0A4Y7TH32_COPMI</name>
<protein>
    <submittedName>
        <fullName evidence="2">Uncharacterized protein</fullName>
    </submittedName>
</protein>
<proteinExistence type="predicted"/>
<evidence type="ECO:0000313" key="3">
    <source>
        <dbReference type="Proteomes" id="UP000298030"/>
    </source>
</evidence>